<evidence type="ECO:0000313" key="2">
    <source>
        <dbReference type="EMBL" id="GES85425.1"/>
    </source>
</evidence>
<reference evidence="2" key="1">
    <citation type="submission" date="2019-10" db="EMBL/GenBank/DDBJ databases">
        <title>Conservation and host-specific expression of non-tandemly repeated heterogenous ribosome RNA gene in arbuscular mycorrhizal fungi.</title>
        <authorList>
            <person name="Maeda T."/>
            <person name="Kobayashi Y."/>
            <person name="Nakagawa T."/>
            <person name="Ezawa T."/>
            <person name="Yamaguchi K."/>
            <person name="Bino T."/>
            <person name="Nishimoto Y."/>
            <person name="Shigenobu S."/>
            <person name="Kawaguchi M."/>
        </authorList>
    </citation>
    <scope>NUCLEOTIDE SEQUENCE</scope>
    <source>
        <strain evidence="2">HR1</strain>
    </source>
</reference>
<dbReference type="Proteomes" id="UP000615446">
    <property type="component" value="Unassembled WGS sequence"/>
</dbReference>
<name>A0A8H3LGS8_9GLOM</name>
<proteinExistence type="predicted"/>
<feature type="transmembrane region" description="Helical" evidence="1">
    <location>
        <begin position="7"/>
        <end position="31"/>
    </location>
</feature>
<evidence type="ECO:0000313" key="3">
    <source>
        <dbReference type="Proteomes" id="UP000615446"/>
    </source>
</evidence>
<organism evidence="2 3">
    <name type="scientific">Rhizophagus clarus</name>
    <dbReference type="NCBI Taxonomy" id="94130"/>
    <lineage>
        <taxon>Eukaryota</taxon>
        <taxon>Fungi</taxon>
        <taxon>Fungi incertae sedis</taxon>
        <taxon>Mucoromycota</taxon>
        <taxon>Glomeromycotina</taxon>
        <taxon>Glomeromycetes</taxon>
        <taxon>Glomerales</taxon>
        <taxon>Glomeraceae</taxon>
        <taxon>Rhizophagus</taxon>
    </lineage>
</organism>
<dbReference type="EMBL" id="BLAL01000156">
    <property type="protein sequence ID" value="GES85425.1"/>
    <property type="molecule type" value="Genomic_DNA"/>
</dbReference>
<comment type="caution">
    <text evidence="2">The sequence shown here is derived from an EMBL/GenBank/DDBJ whole genome shotgun (WGS) entry which is preliminary data.</text>
</comment>
<keyword evidence="1" id="KW-0812">Transmembrane</keyword>
<sequence>MYGHVKFCFYIYCCPFPNFNYCCTTFVFASILNRVSFLLPLLHLIIACVLGFVGIVLNNILCVTIFVNYYLVAIIIDFLVSTFFIAALFFYSLSDFCPPGQGRDHENCITVVIILRVVFALLIVFTEIMQVYFCFAIWSYYEKLQENNYGSYRLVSTTKSLLQHMVRFQIKHNLMIFTKTIDFGGPALVHTAK</sequence>
<feature type="transmembrane region" description="Helical" evidence="1">
    <location>
        <begin position="69"/>
        <end position="93"/>
    </location>
</feature>
<protein>
    <submittedName>
        <fullName evidence="2">Uncharacterized protein</fullName>
    </submittedName>
</protein>
<keyword evidence="1" id="KW-0472">Membrane</keyword>
<evidence type="ECO:0000256" key="1">
    <source>
        <dbReference type="SAM" id="Phobius"/>
    </source>
</evidence>
<feature type="transmembrane region" description="Helical" evidence="1">
    <location>
        <begin position="37"/>
        <end position="57"/>
    </location>
</feature>
<dbReference type="AlphaFoldDB" id="A0A8H3LGS8"/>
<feature type="transmembrane region" description="Helical" evidence="1">
    <location>
        <begin position="113"/>
        <end position="141"/>
    </location>
</feature>
<keyword evidence="1" id="KW-1133">Transmembrane helix</keyword>
<accession>A0A8H3LGS8</accession>
<gene>
    <name evidence="2" type="ORF">RCL2_001253300</name>
</gene>
<dbReference type="OrthoDB" id="2350875at2759"/>